<evidence type="ECO:0000313" key="2">
    <source>
        <dbReference type="Proteomes" id="UP000434172"/>
    </source>
</evidence>
<accession>A0A8H3ZQX4</accession>
<comment type="caution">
    <text evidence="1">The sequence shown here is derived from an EMBL/GenBank/DDBJ whole genome shotgun (WGS) entry which is preliminary data.</text>
</comment>
<name>A0A8H3ZQX4_9PEZI</name>
<reference evidence="1 2" key="1">
    <citation type="submission" date="2019-12" db="EMBL/GenBank/DDBJ databases">
        <title>A genome sequence resource for the geographically widespread anthracnose pathogen Colletotrichum asianum.</title>
        <authorList>
            <person name="Meng Y."/>
        </authorList>
    </citation>
    <scope>NUCLEOTIDE SEQUENCE [LARGE SCALE GENOMIC DNA]</scope>
    <source>
        <strain evidence="1 2">ICMP 18580</strain>
    </source>
</reference>
<dbReference type="AlphaFoldDB" id="A0A8H3ZQX4"/>
<dbReference type="Proteomes" id="UP000434172">
    <property type="component" value="Unassembled WGS sequence"/>
</dbReference>
<gene>
    <name evidence="1" type="ORF">GQ607_004274</name>
</gene>
<organism evidence="1 2">
    <name type="scientific">Colletotrichum asianum</name>
    <dbReference type="NCBI Taxonomy" id="702518"/>
    <lineage>
        <taxon>Eukaryota</taxon>
        <taxon>Fungi</taxon>
        <taxon>Dikarya</taxon>
        <taxon>Ascomycota</taxon>
        <taxon>Pezizomycotina</taxon>
        <taxon>Sordariomycetes</taxon>
        <taxon>Hypocreomycetidae</taxon>
        <taxon>Glomerellales</taxon>
        <taxon>Glomerellaceae</taxon>
        <taxon>Colletotrichum</taxon>
        <taxon>Colletotrichum gloeosporioides species complex</taxon>
    </lineage>
</organism>
<sequence length="92" mass="10342">MSVSHPGPERTASLYTTHKEHTAANCNAQRNHQAQHPYHYRLITSLWSCVVQKTTDQLAYERDGNLSDCHSISNLGRVVSRVQDLSASIRVP</sequence>
<proteinExistence type="predicted"/>
<dbReference type="EMBL" id="WOWK01000017">
    <property type="protein sequence ID" value="KAF0328478.1"/>
    <property type="molecule type" value="Genomic_DNA"/>
</dbReference>
<keyword evidence="2" id="KW-1185">Reference proteome</keyword>
<evidence type="ECO:0000313" key="1">
    <source>
        <dbReference type="EMBL" id="KAF0328478.1"/>
    </source>
</evidence>
<protein>
    <submittedName>
        <fullName evidence="1">Uncharacterized protein</fullName>
    </submittedName>
</protein>